<keyword evidence="2" id="KW-0004">4Fe-4S</keyword>
<evidence type="ECO:0000256" key="3">
    <source>
        <dbReference type="ARBA" id="ARBA00022691"/>
    </source>
</evidence>
<dbReference type="Gene3D" id="3.20.20.70">
    <property type="entry name" value="Aldolase class I"/>
    <property type="match status" value="1"/>
</dbReference>
<dbReference type="PANTHER" id="PTHR43787">
    <property type="entry name" value="FEMO COFACTOR BIOSYNTHESIS PROTEIN NIFB-RELATED"/>
    <property type="match status" value="1"/>
</dbReference>
<dbReference type="InterPro" id="IPR007197">
    <property type="entry name" value="rSAM"/>
</dbReference>
<dbReference type="SFLD" id="SFLDS00029">
    <property type="entry name" value="Radical_SAM"/>
    <property type="match status" value="1"/>
</dbReference>
<keyword evidence="6" id="KW-0411">Iron-sulfur</keyword>
<dbReference type="InterPro" id="IPR058240">
    <property type="entry name" value="rSAM_sf"/>
</dbReference>
<protein>
    <submittedName>
        <fullName evidence="8">Radical SAM protein</fullName>
    </submittedName>
</protein>
<dbReference type="InterPro" id="IPR023885">
    <property type="entry name" value="4Fe4S-binding_SPASM_dom"/>
</dbReference>
<dbReference type="PROSITE" id="PS51918">
    <property type="entry name" value="RADICAL_SAM"/>
    <property type="match status" value="1"/>
</dbReference>
<dbReference type="GO" id="GO:0046872">
    <property type="term" value="F:metal ion binding"/>
    <property type="evidence" value="ECO:0007669"/>
    <property type="project" value="UniProtKB-KW"/>
</dbReference>
<keyword evidence="9" id="KW-1185">Reference proteome</keyword>
<dbReference type="InterPro" id="IPR000385">
    <property type="entry name" value="MoaA_NifB_PqqE_Fe-S-bd_CS"/>
</dbReference>
<comment type="caution">
    <text evidence="8">The sequence shown here is derived from an EMBL/GenBank/DDBJ whole genome shotgun (WGS) entry which is preliminary data.</text>
</comment>
<dbReference type="SFLD" id="SFLDG01067">
    <property type="entry name" value="SPASM/twitch_domain_containing"/>
    <property type="match status" value="1"/>
</dbReference>
<organism evidence="8 9">
    <name type="scientific">Ligaoa zhengdingensis</name>
    <dbReference type="NCBI Taxonomy" id="2763658"/>
    <lineage>
        <taxon>Bacteria</taxon>
        <taxon>Bacillati</taxon>
        <taxon>Bacillota</taxon>
        <taxon>Clostridia</taxon>
        <taxon>Eubacteriales</taxon>
        <taxon>Oscillospiraceae</taxon>
        <taxon>Ligaoa</taxon>
    </lineage>
</organism>
<proteinExistence type="predicted"/>
<dbReference type="Pfam" id="PF13186">
    <property type="entry name" value="SPASM"/>
    <property type="match status" value="1"/>
</dbReference>
<accession>A0A926I305</accession>
<evidence type="ECO:0000259" key="7">
    <source>
        <dbReference type="PROSITE" id="PS51918"/>
    </source>
</evidence>
<gene>
    <name evidence="8" type="ORF">H8711_02655</name>
</gene>
<evidence type="ECO:0000256" key="6">
    <source>
        <dbReference type="ARBA" id="ARBA00023014"/>
    </source>
</evidence>
<comment type="cofactor">
    <cofactor evidence="1">
        <name>[4Fe-4S] cluster</name>
        <dbReference type="ChEBI" id="CHEBI:49883"/>
    </cofactor>
</comment>
<reference evidence="8" key="1">
    <citation type="submission" date="2020-08" db="EMBL/GenBank/DDBJ databases">
        <title>Genome public.</title>
        <authorList>
            <person name="Liu C."/>
            <person name="Sun Q."/>
        </authorList>
    </citation>
    <scope>NUCLEOTIDE SEQUENCE</scope>
    <source>
        <strain evidence="8">NSJ-31</strain>
    </source>
</reference>
<name>A0A926I305_9FIRM</name>
<dbReference type="SUPFAM" id="SSF102114">
    <property type="entry name" value="Radical SAM enzymes"/>
    <property type="match status" value="1"/>
</dbReference>
<evidence type="ECO:0000313" key="9">
    <source>
        <dbReference type="Proteomes" id="UP000653127"/>
    </source>
</evidence>
<dbReference type="Proteomes" id="UP000653127">
    <property type="component" value="Unassembled WGS sequence"/>
</dbReference>
<dbReference type="PROSITE" id="PS01305">
    <property type="entry name" value="MOAA_NIFB_PQQE"/>
    <property type="match status" value="1"/>
</dbReference>
<dbReference type="EMBL" id="JACRST010000002">
    <property type="protein sequence ID" value="MBC8545839.1"/>
    <property type="molecule type" value="Genomic_DNA"/>
</dbReference>
<evidence type="ECO:0000313" key="8">
    <source>
        <dbReference type="EMBL" id="MBC8545839.1"/>
    </source>
</evidence>
<dbReference type="AlphaFoldDB" id="A0A926I305"/>
<keyword evidence="4" id="KW-0479">Metal-binding</keyword>
<evidence type="ECO:0000256" key="4">
    <source>
        <dbReference type="ARBA" id="ARBA00022723"/>
    </source>
</evidence>
<dbReference type="PANTHER" id="PTHR43787:SF10">
    <property type="entry name" value="COFACTOR MODIFYING PROTEIN"/>
    <property type="match status" value="1"/>
</dbReference>
<dbReference type="GO" id="GO:0051539">
    <property type="term" value="F:4 iron, 4 sulfur cluster binding"/>
    <property type="evidence" value="ECO:0007669"/>
    <property type="project" value="UniProtKB-KW"/>
</dbReference>
<keyword evidence="3" id="KW-0949">S-adenosyl-L-methionine</keyword>
<evidence type="ECO:0000256" key="5">
    <source>
        <dbReference type="ARBA" id="ARBA00023004"/>
    </source>
</evidence>
<feature type="domain" description="Radical SAM core" evidence="7">
    <location>
        <begin position="1"/>
        <end position="206"/>
    </location>
</feature>
<keyword evidence="5" id="KW-0408">Iron</keyword>
<dbReference type="InterPro" id="IPR013785">
    <property type="entry name" value="Aldolase_TIM"/>
</dbReference>
<evidence type="ECO:0000256" key="2">
    <source>
        <dbReference type="ARBA" id="ARBA00022485"/>
    </source>
</evidence>
<evidence type="ECO:0000256" key="1">
    <source>
        <dbReference type="ARBA" id="ARBA00001966"/>
    </source>
</evidence>
<dbReference type="Pfam" id="PF04055">
    <property type="entry name" value="Radical_SAM"/>
    <property type="match status" value="1"/>
</dbReference>
<sequence length="295" mass="33161">MMHYKRAYVEITNCCNLRCSFCPPIARAPAFMSPERFAQAARQIRPLTDWIYLHLMGEPLLHPQLDEILKICEILEFKAAITTNGTLLQQRRDLLLGASSLCRLQVSLHSFEANGQTGPLCDYLHTVVDTACALAERGTVCILRLWNMDSGELRGENRLNRDIIELLEGKFCCTFSLRQMLSQGQSGVKLAPRIYLEMAERFQWPSLTAPILGTEAFCTGLREQFGVLVDGTVVPCCFDSEGAVALGNLFSAPLKQILLSRRAERICEGFTARQAVELLCRRCGRADRTAQERKK</sequence>
<dbReference type="CDD" id="cd01335">
    <property type="entry name" value="Radical_SAM"/>
    <property type="match status" value="1"/>
</dbReference>
<dbReference type="GO" id="GO:0003824">
    <property type="term" value="F:catalytic activity"/>
    <property type="evidence" value="ECO:0007669"/>
    <property type="project" value="InterPro"/>
</dbReference>